<protein>
    <submittedName>
        <fullName evidence="2">Uncharacterized protein</fullName>
    </submittedName>
</protein>
<gene>
    <name evidence="2" type="ORF">H5410_003311</name>
</gene>
<comment type="caution">
    <text evidence="2">The sequence shown here is derived from an EMBL/GenBank/DDBJ whole genome shotgun (WGS) entry which is preliminary data.</text>
</comment>
<dbReference type="AlphaFoldDB" id="A0A9J6B4R3"/>
<feature type="non-terminal residue" evidence="2">
    <location>
        <position position="1"/>
    </location>
</feature>
<organism evidence="2 3">
    <name type="scientific">Solanum commersonii</name>
    <name type="common">Commerson's wild potato</name>
    <name type="synonym">Commerson's nightshade</name>
    <dbReference type="NCBI Taxonomy" id="4109"/>
    <lineage>
        <taxon>Eukaryota</taxon>
        <taxon>Viridiplantae</taxon>
        <taxon>Streptophyta</taxon>
        <taxon>Embryophyta</taxon>
        <taxon>Tracheophyta</taxon>
        <taxon>Spermatophyta</taxon>
        <taxon>Magnoliopsida</taxon>
        <taxon>eudicotyledons</taxon>
        <taxon>Gunneridae</taxon>
        <taxon>Pentapetalae</taxon>
        <taxon>asterids</taxon>
        <taxon>lamiids</taxon>
        <taxon>Solanales</taxon>
        <taxon>Solanaceae</taxon>
        <taxon>Solanoideae</taxon>
        <taxon>Solaneae</taxon>
        <taxon>Solanum</taxon>
    </lineage>
</organism>
<keyword evidence="3" id="KW-1185">Reference proteome</keyword>
<name>A0A9J6B4R3_SOLCO</name>
<feature type="compositionally biased region" description="Polar residues" evidence="1">
    <location>
        <begin position="56"/>
        <end position="72"/>
    </location>
</feature>
<evidence type="ECO:0000256" key="1">
    <source>
        <dbReference type="SAM" id="MobiDB-lite"/>
    </source>
</evidence>
<accession>A0A9J6B4R3</accession>
<proteinExistence type="predicted"/>
<dbReference type="Proteomes" id="UP000824120">
    <property type="component" value="Chromosome 1"/>
</dbReference>
<reference evidence="2 3" key="1">
    <citation type="submission" date="2020-09" db="EMBL/GenBank/DDBJ databases">
        <title>De no assembly of potato wild relative species, Solanum commersonii.</title>
        <authorList>
            <person name="Cho K."/>
        </authorList>
    </citation>
    <scope>NUCLEOTIDE SEQUENCE [LARGE SCALE GENOMIC DNA]</scope>
    <source>
        <strain evidence="2">LZ3.2</strain>
        <tissue evidence="2">Leaf</tissue>
    </source>
</reference>
<evidence type="ECO:0000313" key="3">
    <source>
        <dbReference type="Proteomes" id="UP000824120"/>
    </source>
</evidence>
<feature type="region of interest" description="Disordered" evidence="1">
    <location>
        <begin position="52"/>
        <end position="80"/>
    </location>
</feature>
<dbReference type="EMBL" id="JACXVP010000001">
    <property type="protein sequence ID" value="KAG5631594.1"/>
    <property type="molecule type" value="Genomic_DNA"/>
</dbReference>
<sequence length="80" mass="8956">VNSFGEPDLARLRNSAIRHLVWKVCLHKLHFVLFKFFKFCLQDFADMTRSKFPPKGTSSTDAHIQSDTSGTDAQADGVTA</sequence>
<evidence type="ECO:0000313" key="2">
    <source>
        <dbReference type="EMBL" id="KAG5631594.1"/>
    </source>
</evidence>